<dbReference type="Pfam" id="PF01230">
    <property type="entry name" value="HIT"/>
    <property type="match status" value="1"/>
</dbReference>
<dbReference type="InterPro" id="IPR052908">
    <property type="entry name" value="AP-4-A_phosphorylase"/>
</dbReference>
<accession>A0A917Y5I6</accession>
<dbReference type="GO" id="GO:0003824">
    <property type="term" value="F:catalytic activity"/>
    <property type="evidence" value="ECO:0007669"/>
    <property type="project" value="InterPro"/>
</dbReference>
<evidence type="ECO:0000313" key="3">
    <source>
        <dbReference type="EMBL" id="GGN67316.1"/>
    </source>
</evidence>
<dbReference type="PANTHER" id="PTHR42997">
    <property type="entry name" value="HIT FAMILY HYDROLASE"/>
    <property type="match status" value="1"/>
</dbReference>
<name>A0A917Y5I6_9BACI</name>
<reference evidence="3" key="1">
    <citation type="journal article" date="2014" name="Int. J. Syst. Evol. Microbiol.">
        <title>Complete genome sequence of Corynebacterium casei LMG S-19264T (=DSM 44701T), isolated from a smear-ripened cheese.</title>
        <authorList>
            <consortium name="US DOE Joint Genome Institute (JGI-PGF)"/>
            <person name="Walter F."/>
            <person name="Albersmeier A."/>
            <person name="Kalinowski J."/>
            <person name="Ruckert C."/>
        </authorList>
    </citation>
    <scope>NUCLEOTIDE SEQUENCE</scope>
    <source>
        <strain evidence="3">JCM 17251</strain>
    </source>
</reference>
<evidence type="ECO:0000313" key="4">
    <source>
        <dbReference type="Proteomes" id="UP000624041"/>
    </source>
</evidence>
<dbReference type="Proteomes" id="UP000624041">
    <property type="component" value="Unassembled WGS sequence"/>
</dbReference>
<dbReference type="RefSeq" id="WP_188859753.1">
    <property type="nucleotide sequence ID" value="NZ_BMOS01000057.1"/>
</dbReference>
<dbReference type="SUPFAM" id="SSF54197">
    <property type="entry name" value="HIT-like"/>
    <property type="match status" value="1"/>
</dbReference>
<proteinExistence type="predicted"/>
<keyword evidence="4" id="KW-1185">Reference proteome</keyword>
<dbReference type="PANTHER" id="PTHR42997:SF1">
    <property type="entry name" value="AP-4-A PHOSPHORYLASE"/>
    <property type="match status" value="1"/>
</dbReference>
<dbReference type="AlphaFoldDB" id="A0A917Y5I6"/>
<feature type="domain" description="HIT" evidence="2">
    <location>
        <begin position="41"/>
        <end position="116"/>
    </location>
</feature>
<dbReference type="PROSITE" id="PS51084">
    <property type="entry name" value="HIT_2"/>
    <property type="match status" value="1"/>
</dbReference>
<comment type="caution">
    <text evidence="3">The sequence shown here is derived from an EMBL/GenBank/DDBJ whole genome shotgun (WGS) entry which is preliminary data.</text>
</comment>
<protein>
    <submittedName>
        <fullName evidence="3">HIT family protein</fullName>
    </submittedName>
</protein>
<feature type="short sequence motif" description="Histidine triad motif" evidence="1">
    <location>
        <begin position="101"/>
        <end position="105"/>
    </location>
</feature>
<dbReference type="InterPro" id="IPR036265">
    <property type="entry name" value="HIT-like_sf"/>
</dbReference>
<evidence type="ECO:0000256" key="1">
    <source>
        <dbReference type="PROSITE-ProRule" id="PRU00464"/>
    </source>
</evidence>
<sequence>MEKCIFCNPEIEPKQEVIFSNEHCHFLQLEQSKIKGGLLEGAGLIVPKKHRETVFELTKDEWEATYRLLQRVKKYLDEEHKPQGYNLGWNCGEVGGQHIFHAHFHVIPRYKDEPLAGKGIRHMFKSEENVRGSY</sequence>
<organism evidence="3 4">
    <name type="scientific">Oceanobacillus indicireducens</name>
    <dbReference type="NCBI Taxonomy" id="1004261"/>
    <lineage>
        <taxon>Bacteria</taxon>
        <taxon>Bacillati</taxon>
        <taxon>Bacillota</taxon>
        <taxon>Bacilli</taxon>
        <taxon>Bacillales</taxon>
        <taxon>Bacillaceae</taxon>
        <taxon>Oceanobacillus</taxon>
    </lineage>
</organism>
<reference evidence="3" key="2">
    <citation type="submission" date="2020-09" db="EMBL/GenBank/DDBJ databases">
        <authorList>
            <person name="Sun Q."/>
            <person name="Ohkuma M."/>
        </authorList>
    </citation>
    <scope>NUCLEOTIDE SEQUENCE</scope>
    <source>
        <strain evidence="3">JCM 17251</strain>
    </source>
</reference>
<dbReference type="InterPro" id="IPR011146">
    <property type="entry name" value="HIT-like"/>
</dbReference>
<gene>
    <name evidence="3" type="ORF">GCM10007971_38080</name>
</gene>
<evidence type="ECO:0000259" key="2">
    <source>
        <dbReference type="PROSITE" id="PS51084"/>
    </source>
</evidence>
<dbReference type="EMBL" id="BMOS01000057">
    <property type="protein sequence ID" value="GGN67316.1"/>
    <property type="molecule type" value="Genomic_DNA"/>
</dbReference>
<dbReference type="Gene3D" id="3.30.428.10">
    <property type="entry name" value="HIT-like"/>
    <property type="match status" value="1"/>
</dbReference>